<dbReference type="GO" id="GO:0046872">
    <property type="term" value="F:metal ion binding"/>
    <property type="evidence" value="ECO:0007669"/>
    <property type="project" value="UniProtKB-KW"/>
</dbReference>
<feature type="signal peptide" evidence="5">
    <location>
        <begin position="1"/>
        <end position="20"/>
    </location>
</feature>
<evidence type="ECO:0000256" key="1">
    <source>
        <dbReference type="ARBA" id="ARBA00022617"/>
    </source>
</evidence>
<keyword evidence="8" id="KW-1185">Reference proteome</keyword>
<dbReference type="PANTHER" id="PTHR35008:SF9">
    <property type="entry name" value="CYTOCHROME C DOMAIN-CONTAINING PROTEIN"/>
    <property type="match status" value="1"/>
</dbReference>
<protein>
    <submittedName>
        <fullName evidence="7">Thiosulfate dehydrogenase</fullName>
    </submittedName>
</protein>
<dbReference type="InterPro" id="IPR009056">
    <property type="entry name" value="Cyt_c-like_dom"/>
</dbReference>
<evidence type="ECO:0000313" key="7">
    <source>
        <dbReference type="EMBL" id="SNS27549.1"/>
    </source>
</evidence>
<dbReference type="InterPro" id="IPR036909">
    <property type="entry name" value="Cyt_c-like_dom_sf"/>
</dbReference>
<evidence type="ECO:0000256" key="4">
    <source>
        <dbReference type="PROSITE-ProRule" id="PRU00433"/>
    </source>
</evidence>
<name>A0A239D5M4_9PSED</name>
<dbReference type="InterPro" id="IPR051459">
    <property type="entry name" value="Cytochrome_c-type_DH"/>
</dbReference>
<evidence type="ECO:0000256" key="5">
    <source>
        <dbReference type="SAM" id="SignalP"/>
    </source>
</evidence>
<dbReference type="SUPFAM" id="SSF46626">
    <property type="entry name" value="Cytochrome c"/>
    <property type="match status" value="2"/>
</dbReference>
<dbReference type="GO" id="GO:0009055">
    <property type="term" value="F:electron transfer activity"/>
    <property type="evidence" value="ECO:0007669"/>
    <property type="project" value="InterPro"/>
</dbReference>
<keyword evidence="2 4" id="KW-0479">Metal-binding</keyword>
<evidence type="ECO:0000256" key="2">
    <source>
        <dbReference type="ARBA" id="ARBA00022723"/>
    </source>
</evidence>
<dbReference type="PROSITE" id="PS51007">
    <property type="entry name" value="CYTC"/>
    <property type="match status" value="2"/>
</dbReference>
<dbReference type="Proteomes" id="UP000242915">
    <property type="component" value="Unassembled WGS sequence"/>
</dbReference>
<evidence type="ECO:0000259" key="6">
    <source>
        <dbReference type="PROSITE" id="PS51007"/>
    </source>
</evidence>
<evidence type="ECO:0000313" key="8">
    <source>
        <dbReference type="Proteomes" id="UP000242915"/>
    </source>
</evidence>
<keyword evidence="5" id="KW-0732">Signal</keyword>
<feature type="chain" id="PRO_5012669756" evidence="5">
    <location>
        <begin position="21"/>
        <end position="351"/>
    </location>
</feature>
<dbReference type="AlphaFoldDB" id="A0A239D5M4"/>
<dbReference type="Pfam" id="PF13442">
    <property type="entry name" value="Cytochrome_CBB3"/>
    <property type="match status" value="1"/>
</dbReference>
<keyword evidence="1 4" id="KW-0349">Heme</keyword>
<gene>
    <name evidence="7" type="ORF">SAMN05216255_2086</name>
</gene>
<reference evidence="8" key="1">
    <citation type="submission" date="2017-06" db="EMBL/GenBank/DDBJ databases">
        <authorList>
            <person name="Varghese N."/>
            <person name="Submissions S."/>
        </authorList>
    </citation>
    <scope>NUCLEOTIDE SEQUENCE [LARGE SCALE GENOMIC DNA]</scope>
    <source>
        <strain evidence="8">CIP 108523</strain>
    </source>
</reference>
<organism evidence="7 8">
    <name type="scientific">Pseudomonas segetis</name>
    <dbReference type="NCBI Taxonomy" id="298908"/>
    <lineage>
        <taxon>Bacteria</taxon>
        <taxon>Pseudomonadati</taxon>
        <taxon>Pseudomonadota</taxon>
        <taxon>Gammaproteobacteria</taxon>
        <taxon>Pseudomonadales</taxon>
        <taxon>Pseudomonadaceae</taxon>
        <taxon>Pseudomonas</taxon>
    </lineage>
</organism>
<dbReference type="Gene3D" id="1.10.760.10">
    <property type="entry name" value="Cytochrome c-like domain"/>
    <property type="match status" value="2"/>
</dbReference>
<feature type="domain" description="Cytochrome c" evidence="6">
    <location>
        <begin position="220"/>
        <end position="305"/>
    </location>
</feature>
<dbReference type="PANTHER" id="PTHR35008">
    <property type="entry name" value="BLL4482 PROTEIN-RELATED"/>
    <property type="match status" value="1"/>
</dbReference>
<dbReference type="EMBL" id="FZOG01000002">
    <property type="protein sequence ID" value="SNS27549.1"/>
    <property type="molecule type" value="Genomic_DNA"/>
</dbReference>
<feature type="domain" description="Cytochrome c" evidence="6">
    <location>
        <begin position="58"/>
        <end position="155"/>
    </location>
</feature>
<proteinExistence type="predicted"/>
<sequence length="351" mass="38336">MPINKAWLFLLLAASGFARAEVPMADMQDEIPAQPKAANLDYFKPRELSEIPKGAFGDKIRKGYQLFVNSQQLSGQYVGNQLNCTNCHLDAGSKAYAAPMWAAYLAYPEFRKKNNRISNFAERVQGCFNFSMNGKAPAIDSPELVAISAYSYWLLMGGLLDAFGMQDQPVPEMSDKALQEGGNVASFKLPGPLTDKVKLDARGHMPGRAFAALDKPAQAPSPARGAKVYEQHCALCHGSEGQGRVMADVPVIPALWGAQSYNWGAGMHRVNTAATFIFENMPLGKAVQLTPQQAWDVAAYMNSRERPQDPRFTKDVATTAKTFHADDNGYYGKELDGSVLGSQAFPATRVK</sequence>
<dbReference type="RefSeq" id="WP_089359675.1">
    <property type="nucleotide sequence ID" value="NZ_FZOG01000002.1"/>
</dbReference>
<keyword evidence="3 4" id="KW-0408">Iron</keyword>
<dbReference type="GO" id="GO:0020037">
    <property type="term" value="F:heme binding"/>
    <property type="evidence" value="ECO:0007669"/>
    <property type="project" value="InterPro"/>
</dbReference>
<accession>A0A239D5M4</accession>
<evidence type="ECO:0000256" key="3">
    <source>
        <dbReference type="ARBA" id="ARBA00023004"/>
    </source>
</evidence>